<feature type="compositionally biased region" description="Polar residues" evidence="1">
    <location>
        <begin position="82"/>
        <end position="92"/>
    </location>
</feature>
<dbReference type="AlphaFoldDB" id="C8V8Y9"/>
<dbReference type="HOGENOM" id="CLU_1214745_0_0_1"/>
<dbReference type="KEGG" id="ani:ANIA_04354"/>
<dbReference type="OrthoDB" id="4510591at2759"/>
<keyword evidence="3" id="KW-0732">Signal</keyword>
<feature type="chain" id="PRO_5002993568" evidence="3">
    <location>
        <begin position="20"/>
        <end position="236"/>
    </location>
</feature>
<dbReference type="GeneID" id="2872153"/>
<feature type="compositionally biased region" description="Low complexity" evidence="1">
    <location>
        <begin position="124"/>
        <end position="141"/>
    </location>
</feature>
<reference evidence="5" key="1">
    <citation type="journal article" date="2005" name="Nature">
        <title>Sequencing of Aspergillus nidulans and comparative analysis with A. fumigatus and A. oryzae.</title>
        <authorList>
            <person name="Galagan J.E."/>
            <person name="Calvo S.E."/>
            <person name="Cuomo C."/>
            <person name="Ma L.J."/>
            <person name="Wortman J.R."/>
            <person name="Batzoglou S."/>
            <person name="Lee S.I."/>
            <person name="Basturkmen M."/>
            <person name="Spevak C.C."/>
            <person name="Clutterbuck J."/>
            <person name="Kapitonov V."/>
            <person name="Jurka J."/>
            <person name="Scazzocchio C."/>
            <person name="Farman M."/>
            <person name="Butler J."/>
            <person name="Purcell S."/>
            <person name="Harris S."/>
            <person name="Braus G.H."/>
            <person name="Draht O."/>
            <person name="Busch S."/>
            <person name="D'Enfert C."/>
            <person name="Bouchier C."/>
            <person name="Goldman G.H."/>
            <person name="Bell-Pedersen D."/>
            <person name="Griffiths-Jones S."/>
            <person name="Doonan J.H."/>
            <person name="Yu J."/>
            <person name="Vienken K."/>
            <person name="Pain A."/>
            <person name="Freitag M."/>
            <person name="Selker E.U."/>
            <person name="Archer D.B."/>
            <person name="Penalva M.A."/>
            <person name="Oakley B.R."/>
            <person name="Momany M."/>
            <person name="Tanaka T."/>
            <person name="Kumagai T."/>
            <person name="Asai K."/>
            <person name="Machida M."/>
            <person name="Nierman W.C."/>
            <person name="Denning D.W."/>
            <person name="Caddick M."/>
            <person name="Hynes M."/>
            <person name="Paoletti M."/>
            <person name="Fischer R."/>
            <person name="Miller B."/>
            <person name="Dyer P."/>
            <person name="Sachs M.S."/>
            <person name="Osmani S.A."/>
            <person name="Birren B.W."/>
        </authorList>
    </citation>
    <scope>NUCLEOTIDE SEQUENCE [LARGE SCALE GENOMIC DNA]</scope>
    <source>
        <strain evidence="5">FGSC A4 / ATCC 38163 / CBS 112.46 / NRRL 194 / M139</strain>
    </source>
</reference>
<feature type="compositionally biased region" description="Low complexity" evidence="1">
    <location>
        <begin position="165"/>
        <end position="179"/>
    </location>
</feature>
<dbReference type="InParanoid" id="C8V8Y9"/>
<feature type="signal peptide" evidence="3">
    <location>
        <begin position="1"/>
        <end position="19"/>
    </location>
</feature>
<keyword evidence="5" id="KW-1185">Reference proteome</keyword>
<accession>C8V8Y9</accession>
<feature type="transmembrane region" description="Helical" evidence="2">
    <location>
        <begin position="190"/>
        <end position="222"/>
    </location>
</feature>
<evidence type="ECO:0000313" key="4">
    <source>
        <dbReference type="EMBL" id="CBF77696.1"/>
    </source>
</evidence>
<keyword evidence="2" id="KW-1133">Transmembrane helix</keyword>
<gene>
    <name evidence="4" type="ORF">ANIA_04354</name>
</gene>
<dbReference type="VEuPathDB" id="FungiDB:AN4354"/>
<feature type="region of interest" description="Disordered" evidence="1">
    <location>
        <begin position="59"/>
        <end position="181"/>
    </location>
</feature>
<reference evidence="5" key="2">
    <citation type="journal article" date="2009" name="Fungal Genet. Biol.">
        <title>The 2008 update of the Aspergillus nidulans genome annotation: a community effort.</title>
        <authorList>
            <person name="Wortman J.R."/>
            <person name="Gilsenan J.M."/>
            <person name="Joardar V."/>
            <person name="Deegan J."/>
            <person name="Clutterbuck J."/>
            <person name="Andersen M.R."/>
            <person name="Archer D."/>
            <person name="Bencina M."/>
            <person name="Braus G."/>
            <person name="Coutinho P."/>
            <person name="von Dohren H."/>
            <person name="Doonan J."/>
            <person name="Driessen A.J."/>
            <person name="Durek P."/>
            <person name="Espeso E."/>
            <person name="Fekete E."/>
            <person name="Flipphi M."/>
            <person name="Estrada C.G."/>
            <person name="Geysens S."/>
            <person name="Goldman G."/>
            <person name="de Groot P.W."/>
            <person name="Hansen K."/>
            <person name="Harris S.D."/>
            <person name="Heinekamp T."/>
            <person name="Helmstaedt K."/>
            <person name="Henrissat B."/>
            <person name="Hofmann G."/>
            <person name="Homan T."/>
            <person name="Horio T."/>
            <person name="Horiuchi H."/>
            <person name="James S."/>
            <person name="Jones M."/>
            <person name="Karaffa L."/>
            <person name="Karanyi Z."/>
            <person name="Kato M."/>
            <person name="Keller N."/>
            <person name="Kelly D.E."/>
            <person name="Kiel J.A."/>
            <person name="Kim J.M."/>
            <person name="van der Klei I.J."/>
            <person name="Klis F.M."/>
            <person name="Kovalchuk A."/>
            <person name="Krasevec N."/>
            <person name="Kubicek C.P."/>
            <person name="Liu B."/>
            <person name="Maccabe A."/>
            <person name="Meyer V."/>
            <person name="Mirabito P."/>
            <person name="Miskei M."/>
            <person name="Mos M."/>
            <person name="Mullins J."/>
            <person name="Nelson D.R."/>
            <person name="Nielsen J."/>
            <person name="Oakley B.R."/>
            <person name="Osmani S.A."/>
            <person name="Pakula T."/>
            <person name="Paszewski A."/>
            <person name="Paulsen I."/>
            <person name="Pilsyk S."/>
            <person name="Pocsi I."/>
            <person name="Punt P.J."/>
            <person name="Ram A.F."/>
            <person name="Ren Q."/>
            <person name="Robellet X."/>
            <person name="Robson G."/>
            <person name="Seiboth B."/>
            <person name="van Solingen P."/>
            <person name="Specht T."/>
            <person name="Sun J."/>
            <person name="Taheri-Talesh N."/>
            <person name="Takeshita N."/>
            <person name="Ussery D."/>
            <person name="vanKuyk P.A."/>
            <person name="Visser H."/>
            <person name="van de Vondervoort P.J."/>
            <person name="de Vries R.P."/>
            <person name="Walton J."/>
            <person name="Xiang X."/>
            <person name="Xiong Y."/>
            <person name="Zeng A.P."/>
            <person name="Brandt B.W."/>
            <person name="Cornell M.J."/>
            <person name="van den Hondel C.A."/>
            <person name="Visser J."/>
            <person name="Oliver S.G."/>
            <person name="Turner G."/>
        </authorList>
    </citation>
    <scope>GENOME REANNOTATION</scope>
    <source>
        <strain evidence="5">FGSC A4 / ATCC 38163 / CBS 112.46 / NRRL 194 / M139</strain>
    </source>
</reference>
<sequence>MKLSLAVALPLALVAVAAPTPLKLKRDDGDSPSADVASKIAYGSLKSAAQMMDLYSVEEDDKDEAKARGNANTNVPDYGNNMPINMTPNTVATFPGADGKPASGAETKGNQHSAPTGAEKEHAAASPSVSAAATPSSAGPSFTAGKPSAGEGEHVENKQEQGSTPAASPSPSASAPAAPKKQSMLENLPLVGGLGGIVGGLVGFGPLPVLTCLWACLFTCWLRSMGLSVLVRWPVS</sequence>
<organism evidence="4 5">
    <name type="scientific">Emericella nidulans (strain FGSC A4 / ATCC 38163 / CBS 112.46 / NRRL 194 / M139)</name>
    <name type="common">Aspergillus nidulans</name>
    <dbReference type="NCBI Taxonomy" id="227321"/>
    <lineage>
        <taxon>Eukaryota</taxon>
        <taxon>Fungi</taxon>
        <taxon>Dikarya</taxon>
        <taxon>Ascomycota</taxon>
        <taxon>Pezizomycotina</taxon>
        <taxon>Eurotiomycetes</taxon>
        <taxon>Eurotiomycetidae</taxon>
        <taxon>Eurotiales</taxon>
        <taxon>Aspergillaceae</taxon>
        <taxon>Aspergillus</taxon>
        <taxon>Aspergillus subgen. Nidulantes</taxon>
    </lineage>
</organism>
<evidence type="ECO:0000313" key="5">
    <source>
        <dbReference type="Proteomes" id="UP000000560"/>
    </source>
</evidence>
<dbReference type="EMBL" id="BN001303">
    <property type="protein sequence ID" value="CBF77696.1"/>
    <property type="molecule type" value="Genomic_DNA"/>
</dbReference>
<keyword evidence="2" id="KW-0472">Membrane</keyword>
<dbReference type="RefSeq" id="XP_050467742.1">
    <property type="nucleotide sequence ID" value="XM_050611754.1"/>
</dbReference>
<evidence type="ECO:0000256" key="1">
    <source>
        <dbReference type="SAM" id="MobiDB-lite"/>
    </source>
</evidence>
<evidence type="ECO:0000256" key="3">
    <source>
        <dbReference type="SAM" id="SignalP"/>
    </source>
</evidence>
<evidence type="ECO:0000256" key="2">
    <source>
        <dbReference type="SAM" id="Phobius"/>
    </source>
</evidence>
<dbReference type="Proteomes" id="UP000000560">
    <property type="component" value="Chromosome III"/>
</dbReference>
<proteinExistence type="predicted"/>
<keyword evidence="2" id="KW-0812">Transmembrane</keyword>
<protein>
    <submittedName>
        <fullName evidence="4">Uncharacterized protein</fullName>
    </submittedName>
</protein>
<name>C8V8Y9_EMENI</name>